<keyword evidence="3" id="KW-0804">Transcription</keyword>
<dbReference type="AlphaFoldDB" id="A0A0P1EWH6"/>
<dbReference type="RefSeq" id="WP_058276267.1">
    <property type="nucleotide sequence ID" value="NZ_CYPU01000011.1"/>
</dbReference>
<dbReference type="InterPro" id="IPR020449">
    <property type="entry name" value="Tscrpt_reg_AraC-type_HTH"/>
</dbReference>
<accession>A0A0P1EWH6</accession>
<evidence type="ECO:0000256" key="3">
    <source>
        <dbReference type="ARBA" id="ARBA00023163"/>
    </source>
</evidence>
<dbReference type="SMART" id="SM00342">
    <property type="entry name" value="HTH_ARAC"/>
    <property type="match status" value="1"/>
</dbReference>
<evidence type="ECO:0000313" key="6">
    <source>
        <dbReference type="Proteomes" id="UP000050783"/>
    </source>
</evidence>
<dbReference type="GO" id="GO:0000976">
    <property type="term" value="F:transcription cis-regulatory region binding"/>
    <property type="evidence" value="ECO:0007669"/>
    <property type="project" value="TreeGrafter"/>
</dbReference>
<evidence type="ECO:0000256" key="1">
    <source>
        <dbReference type="ARBA" id="ARBA00023015"/>
    </source>
</evidence>
<protein>
    <submittedName>
        <fullName evidence="5">Virulence-regulating protein VirS</fullName>
    </submittedName>
</protein>
<dbReference type="PANTHER" id="PTHR47894">
    <property type="entry name" value="HTH-TYPE TRANSCRIPTIONAL REGULATOR GADX"/>
    <property type="match status" value="1"/>
</dbReference>
<dbReference type="Gene3D" id="1.10.10.60">
    <property type="entry name" value="Homeodomain-like"/>
    <property type="match status" value="1"/>
</dbReference>
<evidence type="ECO:0000259" key="4">
    <source>
        <dbReference type="PROSITE" id="PS01124"/>
    </source>
</evidence>
<gene>
    <name evidence="5" type="primary">virS_3</name>
    <name evidence="5" type="ORF">RUA4292_00645</name>
</gene>
<dbReference type="GO" id="GO:0003700">
    <property type="term" value="F:DNA-binding transcription factor activity"/>
    <property type="evidence" value="ECO:0007669"/>
    <property type="project" value="InterPro"/>
</dbReference>
<dbReference type="GO" id="GO:0005829">
    <property type="term" value="C:cytosol"/>
    <property type="evidence" value="ECO:0007669"/>
    <property type="project" value="TreeGrafter"/>
</dbReference>
<evidence type="ECO:0000256" key="2">
    <source>
        <dbReference type="ARBA" id="ARBA00023125"/>
    </source>
</evidence>
<sequence>MDKISTCRAAYLIPFIDVLRDIGASVERELARAKLPTMVEETPEELVSNILSMDFLTRSARLEGVDDLGWLWVQKFSSSSFSAELLTALRSFPTVKARLDCLSNLIALEDSDTRVGLIGFNGSAEVYCDSKSSEIPSDPISEWTQVTVLIEAVRSITGENWSPDEIRFKSDFSVCDAARAANPNTRFLTQSAHTSIILPSSVLAASKLTCAAAQVPEPNTPNKLDGTENLKRLIRPYLLQVAPKIEVLADVMGVSPRSLQRKLKQSGSSYSELIETTRFEMAAEMLRDSDMPLIDIAMMFGYENQSNFGRSFRRVAGISPGKYRREMFGRQRVA</sequence>
<name>A0A0P1EWH6_9RHOB</name>
<proteinExistence type="predicted"/>
<dbReference type="OrthoDB" id="9804543at2"/>
<keyword evidence="2" id="KW-0238">DNA-binding</keyword>
<organism evidence="5 6">
    <name type="scientific">Ruegeria atlantica</name>
    <dbReference type="NCBI Taxonomy" id="81569"/>
    <lineage>
        <taxon>Bacteria</taxon>
        <taxon>Pseudomonadati</taxon>
        <taxon>Pseudomonadota</taxon>
        <taxon>Alphaproteobacteria</taxon>
        <taxon>Rhodobacterales</taxon>
        <taxon>Roseobacteraceae</taxon>
        <taxon>Ruegeria</taxon>
    </lineage>
</organism>
<dbReference type="Proteomes" id="UP000050783">
    <property type="component" value="Unassembled WGS sequence"/>
</dbReference>
<dbReference type="InterPro" id="IPR018060">
    <property type="entry name" value="HTH_AraC"/>
</dbReference>
<evidence type="ECO:0000313" key="5">
    <source>
        <dbReference type="EMBL" id="CUH46479.1"/>
    </source>
</evidence>
<keyword evidence="1" id="KW-0805">Transcription regulation</keyword>
<dbReference type="Pfam" id="PF12833">
    <property type="entry name" value="HTH_18"/>
    <property type="match status" value="1"/>
</dbReference>
<dbReference type="PRINTS" id="PR00032">
    <property type="entry name" value="HTHARAC"/>
</dbReference>
<dbReference type="PANTHER" id="PTHR47894:SF4">
    <property type="entry name" value="HTH-TYPE TRANSCRIPTIONAL REGULATOR GADX"/>
    <property type="match status" value="1"/>
</dbReference>
<reference evidence="5 6" key="1">
    <citation type="submission" date="2015-09" db="EMBL/GenBank/DDBJ databases">
        <authorList>
            <consortium name="Swine Surveillance"/>
        </authorList>
    </citation>
    <scope>NUCLEOTIDE SEQUENCE [LARGE SCALE GENOMIC DNA]</scope>
    <source>
        <strain evidence="5 6">CECT 4292</strain>
    </source>
</reference>
<dbReference type="InterPro" id="IPR009057">
    <property type="entry name" value="Homeodomain-like_sf"/>
</dbReference>
<feature type="domain" description="HTH araC/xylS-type" evidence="4">
    <location>
        <begin position="228"/>
        <end position="326"/>
    </location>
</feature>
<dbReference type="GeneID" id="55491936"/>
<dbReference type="EMBL" id="CYPU01000011">
    <property type="protein sequence ID" value="CUH46479.1"/>
    <property type="molecule type" value="Genomic_DNA"/>
</dbReference>
<dbReference type="SUPFAM" id="SSF46689">
    <property type="entry name" value="Homeodomain-like"/>
    <property type="match status" value="1"/>
</dbReference>
<dbReference type="PROSITE" id="PS01124">
    <property type="entry name" value="HTH_ARAC_FAMILY_2"/>
    <property type="match status" value="1"/>
</dbReference>